<proteinExistence type="predicted"/>
<protein>
    <submittedName>
        <fullName evidence="2">Sulfotransferase</fullName>
        <ecNumber evidence="2">2.8.2.-</ecNumber>
    </submittedName>
</protein>
<name>A0ABU2ZF27_9SPHN</name>
<dbReference type="InterPro" id="IPR027417">
    <property type="entry name" value="P-loop_NTPase"/>
</dbReference>
<evidence type="ECO:0000313" key="2">
    <source>
        <dbReference type="EMBL" id="MDT0574821.1"/>
    </source>
</evidence>
<reference evidence="2 3" key="1">
    <citation type="submission" date="2023-09" db="EMBL/GenBank/DDBJ databases">
        <authorList>
            <person name="Rey-Velasco X."/>
        </authorList>
    </citation>
    <scope>NUCLEOTIDE SEQUENCE [LARGE SCALE GENOMIC DNA]</scope>
    <source>
        <strain evidence="2 3">F390</strain>
    </source>
</reference>
<accession>A0ABU2ZF27</accession>
<dbReference type="PANTHER" id="PTHR36451:SF1">
    <property type="entry name" value="OMEGA-HYDROXY-BETA-DIHYDROMENAQUINONE-9 SULFOTRANSFERASE STF3"/>
    <property type="match status" value="1"/>
</dbReference>
<dbReference type="Gene3D" id="3.40.50.300">
    <property type="entry name" value="P-loop containing nucleotide triphosphate hydrolases"/>
    <property type="match status" value="1"/>
</dbReference>
<keyword evidence="2" id="KW-0808">Transferase</keyword>
<dbReference type="GO" id="GO:0016740">
    <property type="term" value="F:transferase activity"/>
    <property type="evidence" value="ECO:0007669"/>
    <property type="project" value="UniProtKB-KW"/>
</dbReference>
<gene>
    <name evidence="2" type="ORF">RM533_01335</name>
</gene>
<dbReference type="PANTHER" id="PTHR36451">
    <property type="entry name" value="PAPS-DEPENDENT SULFOTRANSFERASE STF3"/>
    <property type="match status" value="1"/>
</dbReference>
<dbReference type="SUPFAM" id="SSF52540">
    <property type="entry name" value="P-loop containing nucleoside triphosphate hydrolases"/>
    <property type="match status" value="1"/>
</dbReference>
<organism evidence="2 3">
    <name type="scientific">Croceicoccus esteveae</name>
    <dbReference type="NCBI Taxonomy" id="3075597"/>
    <lineage>
        <taxon>Bacteria</taxon>
        <taxon>Pseudomonadati</taxon>
        <taxon>Pseudomonadota</taxon>
        <taxon>Alphaproteobacteria</taxon>
        <taxon>Sphingomonadales</taxon>
        <taxon>Erythrobacteraceae</taxon>
        <taxon>Croceicoccus</taxon>
    </lineage>
</organism>
<dbReference type="RefSeq" id="WP_311339381.1">
    <property type="nucleotide sequence ID" value="NZ_JAVRHS010000001.1"/>
</dbReference>
<keyword evidence="3" id="KW-1185">Reference proteome</keyword>
<evidence type="ECO:0000313" key="3">
    <source>
        <dbReference type="Proteomes" id="UP001259803"/>
    </source>
</evidence>
<comment type="caution">
    <text evidence="2">The sequence shown here is derived from an EMBL/GenBank/DDBJ whole genome shotgun (WGS) entry which is preliminary data.</text>
</comment>
<evidence type="ECO:0000256" key="1">
    <source>
        <dbReference type="SAM" id="MobiDB-lite"/>
    </source>
</evidence>
<dbReference type="Proteomes" id="UP001259803">
    <property type="component" value="Unassembled WGS sequence"/>
</dbReference>
<dbReference type="InterPro" id="IPR052736">
    <property type="entry name" value="Stf3_sulfotransferase"/>
</dbReference>
<dbReference type="EC" id="2.8.2.-" evidence="2"/>
<dbReference type="EMBL" id="JAVRHS010000001">
    <property type="protein sequence ID" value="MDT0574821.1"/>
    <property type="molecule type" value="Genomic_DNA"/>
</dbReference>
<sequence>MSNDFHDPLTRTRLVGWINACLTKSWSRGWLERPSLAPEALWRKARKSFPSGCEFGGRSSADVADFAERVEVLCTSLQEEARLNPLGRTIAHGLLVRVIRQHLSLGLLWKNNPRLPRTQVTAPVLVVGQMRAGTTRLHRLLAADPALCSTRFCDSWNPLPVGVDLRPASGAVGLAIARRLHPRLDALHPFGATQPDEELGWLTAALSHCALEVQWHIPSYTAWSEERDAAPVYREYARILATDAAHHGNAASPRAMKVPQFAEDLPTLLQAFPDARVVVISRIDHEVLASAASLIANQMTVQSDSVDPRWIGTECRRKLKLRDDRVSAALTKWQGRLSKVDYDEFDRDWQGTIRRCYREIDLPCSREALQSMGRLMERSPDQQQRARHNPAAFGLN</sequence>
<dbReference type="Pfam" id="PF13469">
    <property type="entry name" value="Sulfotransfer_3"/>
    <property type="match status" value="1"/>
</dbReference>
<feature type="region of interest" description="Disordered" evidence="1">
    <location>
        <begin position="376"/>
        <end position="396"/>
    </location>
</feature>